<evidence type="ECO:0000313" key="1">
    <source>
        <dbReference type="EMBL" id="ENV35325.1"/>
    </source>
</evidence>
<reference evidence="1 2" key="1">
    <citation type="submission" date="2013-02" db="EMBL/GenBank/DDBJ databases">
        <title>The Genome Sequence of Acinetobacter gerneri CIP 107464.</title>
        <authorList>
            <consortium name="The Broad Institute Genome Sequencing Platform"/>
            <consortium name="The Broad Institute Genome Sequencing Center for Infectious Disease"/>
            <person name="Cerqueira G."/>
            <person name="Feldgarden M."/>
            <person name="Courvalin P."/>
            <person name="Perichon B."/>
            <person name="Grillot-Courvalin C."/>
            <person name="Clermont D."/>
            <person name="Rocha E."/>
            <person name="Yoon E.-J."/>
            <person name="Nemec A."/>
            <person name="Walker B."/>
            <person name="Young S.K."/>
            <person name="Zeng Q."/>
            <person name="Gargeya S."/>
            <person name="Fitzgerald M."/>
            <person name="Haas B."/>
            <person name="Abouelleil A."/>
            <person name="Alvarado L."/>
            <person name="Arachchi H.M."/>
            <person name="Berlin A.M."/>
            <person name="Chapman S.B."/>
            <person name="Dewar J."/>
            <person name="Goldberg J."/>
            <person name="Griggs A."/>
            <person name="Gujja S."/>
            <person name="Hansen M."/>
            <person name="Howarth C."/>
            <person name="Imamovic A."/>
            <person name="Larimer J."/>
            <person name="McCowan C."/>
            <person name="Murphy C."/>
            <person name="Neiman D."/>
            <person name="Pearson M."/>
            <person name="Priest M."/>
            <person name="Roberts A."/>
            <person name="Saif S."/>
            <person name="Shea T."/>
            <person name="Sisk P."/>
            <person name="Sykes S."/>
            <person name="Wortman J."/>
            <person name="Nusbaum C."/>
            <person name="Birren B."/>
        </authorList>
    </citation>
    <scope>NUCLEOTIDE SEQUENCE [LARGE SCALE GENOMIC DNA]</scope>
    <source>
        <strain evidence="1 2">CIP 107464</strain>
    </source>
</reference>
<organism evidence="1 2">
    <name type="scientific">Acinetobacter gerneri DSM 14967 = CIP 107464 = MTCC 9824</name>
    <dbReference type="NCBI Taxonomy" id="1120926"/>
    <lineage>
        <taxon>Bacteria</taxon>
        <taxon>Pseudomonadati</taxon>
        <taxon>Pseudomonadota</taxon>
        <taxon>Gammaproteobacteria</taxon>
        <taxon>Moraxellales</taxon>
        <taxon>Moraxellaceae</taxon>
        <taxon>Acinetobacter</taxon>
    </lineage>
</organism>
<protein>
    <recommendedName>
        <fullName evidence="3">Lipoprotein</fullName>
    </recommendedName>
</protein>
<sequence length="35" mass="3727">MNKFLILVICAMTLTACNSMDVRPTVGVSMGAPIK</sequence>
<dbReference type="EMBL" id="APPN01000046">
    <property type="protein sequence ID" value="ENV35325.1"/>
    <property type="molecule type" value="Genomic_DNA"/>
</dbReference>
<evidence type="ECO:0008006" key="3">
    <source>
        <dbReference type="Google" id="ProtNLM"/>
    </source>
</evidence>
<comment type="caution">
    <text evidence="1">The sequence shown here is derived from an EMBL/GenBank/DDBJ whole genome shotgun (WGS) entry which is preliminary data.</text>
</comment>
<dbReference type="AlphaFoldDB" id="N8ZUZ1"/>
<proteinExistence type="predicted"/>
<evidence type="ECO:0000313" key="2">
    <source>
        <dbReference type="Proteomes" id="UP000013117"/>
    </source>
</evidence>
<dbReference type="STRING" id="202952.GCA_000747725_00298"/>
<keyword evidence="2" id="KW-1185">Reference proteome</keyword>
<accession>N8ZUZ1</accession>
<gene>
    <name evidence="1" type="ORF">F960_00623</name>
</gene>
<name>N8ZUZ1_9GAMM</name>
<dbReference type="HOGENOM" id="CLU_220555_0_0_6"/>
<dbReference type="Proteomes" id="UP000013117">
    <property type="component" value="Unassembled WGS sequence"/>
</dbReference>
<dbReference type="PROSITE" id="PS51257">
    <property type="entry name" value="PROKAR_LIPOPROTEIN"/>
    <property type="match status" value="1"/>
</dbReference>